<organism evidence="2 3">
    <name type="scientific">Streptomyces nojiriensis</name>
    <dbReference type="NCBI Taxonomy" id="66374"/>
    <lineage>
        <taxon>Bacteria</taxon>
        <taxon>Bacillati</taxon>
        <taxon>Actinomycetota</taxon>
        <taxon>Actinomycetes</taxon>
        <taxon>Kitasatosporales</taxon>
        <taxon>Streptomycetaceae</taxon>
        <taxon>Streptomyces</taxon>
    </lineage>
</organism>
<evidence type="ECO:0000313" key="2">
    <source>
        <dbReference type="EMBL" id="GHI67826.1"/>
    </source>
</evidence>
<evidence type="ECO:0000313" key="3">
    <source>
        <dbReference type="Proteomes" id="UP000613974"/>
    </source>
</evidence>
<protein>
    <submittedName>
        <fullName evidence="2">Uncharacterized protein</fullName>
    </submittedName>
</protein>
<gene>
    <name evidence="2" type="ORF">Snoj_17440</name>
</gene>
<feature type="region of interest" description="Disordered" evidence="1">
    <location>
        <begin position="38"/>
        <end position="74"/>
    </location>
</feature>
<sequence>MSGRADPCLGRSTVPPAQKDLFVAWVLVRLPGRRAMRTACASQEGSPRPAHPFPEQTIDSVRADPAAIKEKTFR</sequence>
<keyword evidence="3" id="KW-1185">Reference proteome</keyword>
<reference evidence="3" key="1">
    <citation type="submission" date="2023-07" db="EMBL/GenBank/DDBJ databases">
        <title>Whole genome shotgun sequence of Streptomyces nojiriensis NBRC 13794.</title>
        <authorList>
            <person name="Komaki H."/>
            <person name="Tamura T."/>
        </authorList>
    </citation>
    <scope>NUCLEOTIDE SEQUENCE [LARGE SCALE GENOMIC DNA]</scope>
    <source>
        <strain evidence="3">NBRC 13794</strain>
    </source>
</reference>
<dbReference type="EMBL" id="BNEC01000003">
    <property type="protein sequence ID" value="GHI67826.1"/>
    <property type="molecule type" value="Genomic_DNA"/>
</dbReference>
<accession>A0ABQ3SI59</accession>
<evidence type="ECO:0000256" key="1">
    <source>
        <dbReference type="SAM" id="MobiDB-lite"/>
    </source>
</evidence>
<dbReference type="Proteomes" id="UP000613974">
    <property type="component" value="Unassembled WGS sequence"/>
</dbReference>
<comment type="caution">
    <text evidence="2">The sequence shown here is derived from an EMBL/GenBank/DDBJ whole genome shotgun (WGS) entry which is preliminary data.</text>
</comment>
<proteinExistence type="predicted"/>
<name>A0ABQ3SI59_9ACTN</name>